<comment type="caution">
    <text evidence="1">The sequence shown here is derived from an EMBL/GenBank/DDBJ whole genome shotgun (WGS) entry which is preliminary data.</text>
</comment>
<evidence type="ECO:0000313" key="1">
    <source>
        <dbReference type="EMBL" id="KAF6198046.1"/>
    </source>
</evidence>
<dbReference type="PANTHER" id="PTHR33936:SF24">
    <property type="entry name" value="C2H2-TYPE DOMAIN-CONTAINING PROTEIN"/>
    <property type="match status" value="1"/>
</dbReference>
<reference evidence="1" key="1">
    <citation type="journal article" date="2021" name="Mol. Ecol. Resour.">
        <title>Apolygus lucorum genome provides insights into omnivorousness and mesophyll feeding.</title>
        <authorList>
            <person name="Liu Y."/>
            <person name="Liu H."/>
            <person name="Wang H."/>
            <person name="Huang T."/>
            <person name="Liu B."/>
            <person name="Yang B."/>
            <person name="Yin L."/>
            <person name="Li B."/>
            <person name="Zhang Y."/>
            <person name="Zhang S."/>
            <person name="Jiang F."/>
            <person name="Zhang X."/>
            <person name="Ren Y."/>
            <person name="Wang B."/>
            <person name="Wang S."/>
            <person name="Lu Y."/>
            <person name="Wu K."/>
            <person name="Fan W."/>
            <person name="Wang G."/>
        </authorList>
    </citation>
    <scope>NUCLEOTIDE SEQUENCE</scope>
    <source>
        <strain evidence="1">12Hb</strain>
    </source>
</reference>
<dbReference type="PANTHER" id="PTHR33936">
    <property type="entry name" value="PROTEIN CBG17840"/>
    <property type="match status" value="1"/>
</dbReference>
<dbReference type="AlphaFoldDB" id="A0A8S9WQG1"/>
<accession>A0A8S9WQG1</accession>
<keyword evidence="2" id="KW-1185">Reference proteome</keyword>
<proteinExistence type="predicted"/>
<dbReference type="Proteomes" id="UP000466442">
    <property type="component" value="Linkage Group LG16"/>
</dbReference>
<dbReference type="EMBL" id="WIXP02000016">
    <property type="protein sequence ID" value="KAF6198046.1"/>
    <property type="molecule type" value="Genomic_DNA"/>
</dbReference>
<dbReference type="InterPro" id="IPR052797">
    <property type="entry name" value="RegFact_GeneExpr_CellDeath"/>
</dbReference>
<dbReference type="OrthoDB" id="10018489at2759"/>
<organism evidence="1 2">
    <name type="scientific">Apolygus lucorum</name>
    <name type="common">Small green plant bug</name>
    <name type="synonym">Lygocoris lucorum</name>
    <dbReference type="NCBI Taxonomy" id="248454"/>
    <lineage>
        <taxon>Eukaryota</taxon>
        <taxon>Metazoa</taxon>
        <taxon>Ecdysozoa</taxon>
        <taxon>Arthropoda</taxon>
        <taxon>Hexapoda</taxon>
        <taxon>Insecta</taxon>
        <taxon>Pterygota</taxon>
        <taxon>Neoptera</taxon>
        <taxon>Paraneoptera</taxon>
        <taxon>Hemiptera</taxon>
        <taxon>Heteroptera</taxon>
        <taxon>Panheteroptera</taxon>
        <taxon>Cimicomorpha</taxon>
        <taxon>Miridae</taxon>
        <taxon>Mirini</taxon>
        <taxon>Apolygus</taxon>
    </lineage>
</organism>
<sequence length="402" mass="45704">MMTTQNIIKYNRERPKERRNVRIRYYRCFRDGHFYAKGKGLRHLKMKGSVKIDSVCPAMIKAEEDKATGVIRVSYIHTHVGHLQELGRLNLSKSERAEIAQKVAMGIPYGTILDTIRESVKNQDVGRLHLTTRKDIWNVQSSFGLMGTEKGFIHGSDRTSVEVWVAQMQKQSEIVRFYKPQGACMPEEPDLHENDMVLIIATDAQIEMLLNCMHAPIEARVLMSDMSEVYANGWSNVMPPPKRILWCAWHVDHAWRKNLNKISDISKRSEIYKVIKTLMVETDEVAFLQMFTNAVQAMENDPVTKNFEDGAVRLVGRIGLDGLDSPRQGRPVGLSVPSMFPSFSGHLWATTVLSSVGEKFEMITKEHGDYCTDLPSRELFPASHGEIVSILFNSHSTRKIIA</sequence>
<evidence type="ECO:0000313" key="2">
    <source>
        <dbReference type="Proteomes" id="UP000466442"/>
    </source>
</evidence>
<gene>
    <name evidence="1" type="ORF">GE061_007792</name>
</gene>
<name>A0A8S9WQG1_APOLU</name>
<protein>
    <submittedName>
        <fullName evidence="1">Uncharacterized protein</fullName>
    </submittedName>
</protein>